<dbReference type="Proteomes" id="UP000664277">
    <property type="component" value="Unassembled WGS sequence"/>
</dbReference>
<keyword evidence="1 8" id="KW-0479">Metal-binding</keyword>
<evidence type="ECO:0000313" key="10">
    <source>
        <dbReference type="Proteomes" id="UP000664277"/>
    </source>
</evidence>
<comment type="similarity">
    <text evidence="8">Belongs to the universal ribosomal protein uS14 family. Zinc-binding uS14 subfamily.</text>
</comment>
<dbReference type="SUPFAM" id="SSF57716">
    <property type="entry name" value="Glucocorticoid receptor-like (DNA-binding domain)"/>
    <property type="match status" value="1"/>
</dbReference>
<dbReference type="GO" id="GO:0019843">
    <property type="term" value="F:rRNA binding"/>
    <property type="evidence" value="ECO:0007669"/>
    <property type="project" value="UniProtKB-UniRule"/>
</dbReference>
<dbReference type="InterPro" id="IPR023053">
    <property type="entry name" value="Ribosomal_uS14_bact"/>
</dbReference>
<evidence type="ECO:0000313" key="9">
    <source>
        <dbReference type="EMBL" id="MBN8659483.1"/>
    </source>
</evidence>
<dbReference type="InterPro" id="IPR001209">
    <property type="entry name" value="Ribosomal_uS14"/>
</dbReference>
<dbReference type="AlphaFoldDB" id="A0A8J7PD76"/>
<dbReference type="HAMAP" id="MF_01364_B">
    <property type="entry name" value="Ribosomal_uS14_2_B"/>
    <property type="match status" value="1"/>
</dbReference>
<dbReference type="NCBIfam" id="NF005974">
    <property type="entry name" value="PRK08061.1"/>
    <property type="match status" value="1"/>
</dbReference>
<dbReference type="GO" id="GO:0008270">
    <property type="term" value="F:zinc ion binding"/>
    <property type="evidence" value="ECO:0007669"/>
    <property type="project" value="UniProtKB-UniRule"/>
</dbReference>
<feature type="binding site" evidence="8">
    <location>
        <position position="34"/>
    </location>
    <ligand>
        <name>Zn(2+)</name>
        <dbReference type="ChEBI" id="CHEBI:29105"/>
    </ligand>
</feature>
<evidence type="ECO:0000256" key="6">
    <source>
        <dbReference type="ARBA" id="ARBA00023274"/>
    </source>
</evidence>
<dbReference type="GO" id="GO:0003735">
    <property type="term" value="F:structural constituent of ribosome"/>
    <property type="evidence" value="ECO:0007669"/>
    <property type="project" value="InterPro"/>
</dbReference>
<comment type="caution">
    <text evidence="9">The sequence shown here is derived from an EMBL/GenBank/DDBJ whole genome shotgun (WGS) entry which is preliminary data.</text>
</comment>
<comment type="cofactor">
    <cofactor evidence="8">
        <name>Zn(2+)</name>
        <dbReference type="ChEBI" id="CHEBI:29105"/>
    </cofactor>
    <text evidence="8">Binds 1 zinc ion per subunit.</text>
</comment>
<dbReference type="Pfam" id="PF00253">
    <property type="entry name" value="Ribosomal_S14"/>
    <property type="match status" value="1"/>
</dbReference>
<evidence type="ECO:0000256" key="5">
    <source>
        <dbReference type="ARBA" id="ARBA00022980"/>
    </source>
</evidence>
<accession>A0A8J7PD76</accession>
<organism evidence="9 10">
    <name type="scientific">Candidatus Obscuribacter phosphatis</name>
    <dbReference type="NCBI Taxonomy" id="1906157"/>
    <lineage>
        <taxon>Bacteria</taxon>
        <taxon>Bacillati</taxon>
        <taxon>Candidatus Melainabacteria</taxon>
        <taxon>Candidatus Obscuribacterales</taxon>
        <taxon>Candidatus Obscuribacteraceae</taxon>
        <taxon>Candidatus Obscuribacter</taxon>
    </lineage>
</organism>
<dbReference type="Gene3D" id="4.10.830.10">
    <property type="entry name" value="30s Ribosomal Protein S14, Chain N"/>
    <property type="match status" value="1"/>
</dbReference>
<dbReference type="GO" id="GO:0015935">
    <property type="term" value="C:small ribosomal subunit"/>
    <property type="evidence" value="ECO:0007669"/>
    <property type="project" value="TreeGrafter"/>
</dbReference>
<dbReference type="GO" id="GO:0006412">
    <property type="term" value="P:translation"/>
    <property type="evidence" value="ECO:0007669"/>
    <property type="project" value="UniProtKB-UniRule"/>
</dbReference>
<keyword evidence="6 8" id="KW-0687">Ribonucleoprotein</keyword>
<dbReference type="EMBL" id="JAFLCK010000003">
    <property type="protein sequence ID" value="MBN8659483.1"/>
    <property type="molecule type" value="Genomic_DNA"/>
</dbReference>
<proteinExistence type="inferred from homology"/>
<evidence type="ECO:0000256" key="8">
    <source>
        <dbReference type="HAMAP-Rule" id="MF_01364"/>
    </source>
</evidence>
<evidence type="ECO:0000256" key="3">
    <source>
        <dbReference type="ARBA" id="ARBA00022833"/>
    </source>
</evidence>
<keyword evidence="2 8" id="KW-0699">rRNA-binding</keyword>
<dbReference type="InterPro" id="IPR043140">
    <property type="entry name" value="Ribosomal_uS14_sf"/>
</dbReference>
<dbReference type="PANTHER" id="PTHR19836:SF19">
    <property type="entry name" value="SMALL RIBOSOMAL SUBUNIT PROTEIN US14M"/>
    <property type="match status" value="1"/>
</dbReference>
<evidence type="ECO:0000256" key="7">
    <source>
        <dbReference type="ARBA" id="ARBA00035167"/>
    </source>
</evidence>
<reference evidence="9" key="1">
    <citation type="submission" date="2021-02" db="EMBL/GenBank/DDBJ databases">
        <title>Genome-Resolved Metagenomics of a Microbial Community Performing Photosynthetic Biological Nutrient Removal.</title>
        <authorList>
            <person name="Mcdaniel E.A."/>
        </authorList>
    </citation>
    <scope>NUCLEOTIDE SEQUENCE</scope>
    <source>
        <strain evidence="9">UWPOB_OBS1</strain>
    </source>
</reference>
<name>A0A8J7PD76_9BACT</name>
<evidence type="ECO:0000256" key="1">
    <source>
        <dbReference type="ARBA" id="ARBA00022723"/>
    </source>
</evidence>
<feature type="binding site" evidence="8">
    <location>
        <position position="47"/>
    </location>
    <ligand>
        <name>Zn(2+)</name>
        <dbReference type="ChEBI" id="CHEBI:29105"/>
    </ligand>
</feature>
<feature type="binding site" evidence="8">
    <location>
        <position position="50"/>
    </location>
    <ligand>
        <name>Zn(2+)</name>
        <dbReference type="ChEBI" id="CHEBI:29105"/>
    </ligand>
</feature>
<keyword evidence="3 8" id="KW-0862">Zinc</keyword>
<evidence type="ECO:0000256" key="2">
    <source>
        <dbReference type="ARBA" id="ARBA00022730"/>
    </source>
</evidence>
<dbReference type="InterPro" id="IPR018271">
    <property type="entry name" value="Ribosomal_uS14_CS"/>
</dbReference>
<comment type="function">
    <text evidence="8">Binds 16S rRNA, required for the assembly of 30S particles and may also be responsible for determining the conformation of the 16S rRNA at the A site.</text>
</comment>
<keyword evidence="5 8" id="KW-0689">Ribosomal protein</keyword>
<feature type="binding site" evidence="8">
    <location>
        <position position="31"/>
    </location>
    <ligand>
        <name>Zn(2+)</name>
        <dbReference type="ChEBI" id="CHEBI:29105"/>
    </ligand>
</feature>
<dbReference type="PROSITE" id="PS00527">
    <property type="entry name" value="RIBOSOMAL_S14"/>
    <property type="match status" value="1"/>
</dbReference>
<dbReference type="PANTHER" id="PTHR19836">
    <property type="entry name" value="30S RIBOSOMAL PROTEIN S14"/>
    <property type="match status" value="1"/>
</dbReference>
<keyword evidence="4 8" id="KW-0694">RNA-binding</keyword>
<comment type="subunit">
    <text evidence="8">Part of the 30S ribosomal subunit. Contacts proteins S3 and S10.</text>
</comment>
<gene>
    <name evidence="8" type="primary">rpsZ</name>
    <name evidence="8" type="synonym">rpsN</name>
    <name evidence="9" type="ORF">J0M35_03900</name>
</gene>
<sequence>MAKTSMIDKEHKRQVEAAKGKYPKVRLHNRCRICGRPRGYYRDFGLCRLCLRKMAHDGLIPGLTKSSW</sequence>
<protein>
    <recommendedName>
        <fullName evidence="7 8">Small ribosomal subunit protein uS14</fullName>
    </recommendedName>
</protein>
<dbReference type="GO" id="GO:0005737">
    <property type="term" value="C:cytoplasm"/>
    <property type="evidence" value="ECO:0007669"/>
    <property type="project" value="UniProtKB-ARBA"/>
</dbReference>
<evidence type="ECO:0000256" key="4">
    <source>
        <dbReference type="ARBA" id="ARBA00022884"/>
    </source>
</evidence>